<reference evidence="7 8" key="1">
    <citation type="submission" date="2010-04" db="EMBL/GenBank/DDBJ databases">
        <title>The genome of Herbaspirillum seropedicae SmR1, an endophytic, nitrogen-fixing, plant-growth promoting beta-Proteobacteria.</title>
        <authorList>
            <person name="Pedrosa F.O."/>
            <person name="Monteiro R.A."/>
            <person name="Wassem R."/>
            <person name="Cruz L.M."/>
            <person name="Ayub R.A."/>
            <person name="Colauto N.B."/>
            <person name="Fernandez M.A."/>
            <person name="Fungaro M.H.P."/>
            <person name="Grisard E.C."/>
            <person name="Hungria M."/>
            <person name="Madeira H.M.F."/>
            <person name="Nodari R.O."/>
            <person name="Osaku C.A."/>
            <person name="Petzl-Erler M.L."/>
            <person name="Terenzi H."/>
            <person name="Vieira L.G.E."/>
            <person name="Almeida M.I.M."/>
            <person name="Alves L.R."/>
            <person name="Arantes O.M.N."/>
            <person name="Balsanelli E."/>
            <person name="Barcellos F.G."/>
            <person name="Baura V.A."/>
            <person name="Binde D.R."/>
            <person name="Campo R.J."/>
            <person name="Chubatsu L.S."/>
            <person name="Chueire L.M.O."/>
            <person name="Ciferri R.R."/>
            <person name="Correa L.C."/>
            <person name="da Conceicao Silva J.L."/>
            <person name="Dabul A.N.G."/>
            <person name="Dambros B.P."/>
            <person name="Faoro H."/>
            <person name="Favetti A."/>
            <person name="Friedermann G."/>
            <person name="Furlaneto M.C."/>
            <person name="Gasques L.S."/>
            <person name="Gimenes C.C.T."/>
            <person name="Gioppo N.M.R."/>
            <person name="Glienke-Blanco C."/>
            <person name="Godoy L.P."/>
            <person name="Guerra M.P."/>
            <person name="Karp S."/>
            <person name="Kava-Cordeiro V."/>
            <person name="Margarido V.P."/>
            <person name="Mathioni S.M."/>
            <person name="Menck-Soares M.A."/>
            <person name="Murace N.K."/>
            <person name="Nicolas M.F."/>
            <person name="Oliveira C.E.C."/>
            <person name="Pagnan N.A.B."/>
            <person name="Pamphile J.A."/>
            <person name="Patussi E.V."/>
            <person name="Pereira L.F.P."/>
            <person name="Pereira-Ferrari L."/>
            <person name="Pinto F.G.S."/>
            <person name="Precoma C."/>
            <person name="Prioli A.J."/>
            <person name="Prioli S.M.A.P."/>
            <person name="Raittz R.T."/>
            <person name="Ramos H.J.O."/>
            <person name="Ribeiro E.M.S.F."/>
            <person name="Rigo L.U."/>
            <person name="Rocha C.L.M.S.C."/>
            <person name="Rocha S.N."/>
            <person name="Santos K."/>
            <person name="Satori D."/>
            <person name="Silva A.G."/>
            <person name="Simao R.C.G."/>
            <person name="Soares M.A.M."/>
            <person name="Souza E.M."/>
            <person name="Steffens M.B.R."/>
            <person name="Steindel M."/>
            <person name="Tadra-Sfeir M.Z."/>
            <person name="Takahashi E.K."/>
            <person name="Torres R.A."/>
            <person name="Valle J.S."/>
            <person name="Vernal J.I."/>
            <person name="Vilas-Boas L.A."/>
            <person name="Watanabe M.A.E."/>
            <person name="Weiss V.A."/>
            <person name="Yates M.A."/>
            <person name="Souza E.M."/>
        </authorList>
    </citation>
    <scope>NUCLEOTIDE SEQUENCE [LARGE SCALE GENOMIC DNA]</scope>
    <source>
        <strain evidence="7 8">SmR1</strain>
    </source>
</reference>
<dbReference type="RefSeq" id="WP_013234702.1">
    <property type="nucleotide sequence ID" value="NC_014323.1"/>
</dbReference>
<evidence type="ECO:0000256" key="3">
    <source>
        <dbReference type="PIRSR" id="PIRSR600183-50"/>
    </source>
</evidence>
<keyword evidence="7" id="KW-0456">Lyase</keyword>
<dbReference type="Gene3D" id="2.40.37.10">
    <property type="entry name" value="Lyase, Ornithine Decarboxylase, Chain A, domain 1"/>
    <property type="match status" value="1"/>
</dbReference>
<dbReference type="NCBIfam" id="TIGR03099">
    <property type="entry name" value="dCO2ase_PEP1"/>
    <property type="match status" value="1"/>
</dbReference>
<comment type="similarity">
    <text evidence="4">Belongs to the Orn/Lys/Arg decarboxylase class-II family.</text>
</comment>
<dbReference type="InterPro" id="IPR022644">
    <property type="entry name" value="De-COase2_N"/>
</dbReference>
<feature type="domain" description="Orn/DAP/Arg decarboxylase 2 N-terminal" evidence="6">
    <location>
        <begin position="51"/>
        <end position="296"/>
    </location>
</feature>
<dbReference type="CDD" id="cd06839">
    <property type="entry name" value="PLPDE_III_Btrk_like"/>
    <property type="match status" value="1"/>
</dbReference>
<dbReference type="GeneID" id="29394305"/>
<evidence type="ECO:0000256" key="2">
    <source>
        <dbReference type="ARBA" id="ARBA00022898"/>
    </source>
</evidence>
<dbReference type="EC" id="4.1.1.20" evidence="7"/>
<dbReference type="GO" id="GO:0008836">
    <property type="term" value="F:diaminopimelate decarboxylase activity"/>
    <property type="evidence" value="ECO:0007669"/>
    <property type="project" value="UniProtKB-EC"/>
</dbReference>
<dbReference type="SUPFAM" id="SSF51419">
    <property type="entry name" value="PLP-binding barrel"/>
    <property type="match status" value="1"/>
</dbReference>
<dbReference type="PANTHER" id="PTHR43727">
    <property type="entry name" value="DIAMINOPIMELATE DECARBOXYLASE"/>
    <property type="match status" value="1"/>
</dbReference>
<dbReference type="PANTHER" id="PTHR43727:SF2">
    <property type="entry name" value="GROUP IV DECARBOXYLASE"/>
    <property type="match status" value="1"/>
</dbReference>
<dbReference type="GO" id="GO:0009089">
    <property type="term" value="P:lysine biosynthetic process via diaminopimelate"/>
    <property type="evidence" value="ECO:0007669"/>
    <property type="project" value="TreeGrafter"/>
</dbReference>
<dbReference type="InterPro" id="IPR022643">
    <property type="entry name" value="De-COase2_C"/>
</dbReference>
<dbReference type="SUPFAM" id="SSF50621">
    <property type="entry name" value="Alanine racemase C-terminal domain-like"/>
    <property type="match status" value="1"/>
</dbReference>
<name>D8IYN9_HERSS</name>
<evidence type="ECO:0000313" key="7">
    <source>
        <dbReference type="EMBL" id="ADJ64224.1"/>
    </source>
</evidence>
<organism evidence="7 8">
    <name type="scientific">Herbaspirillum seropedicae (strain SmR1)</name>
    <dbReference type="NCBI Taxonomy" id="757424"/>
    <lineage>
        <taxon>Bacteria</taxon>
        <taxon>Pseudomonadati</taxon>
        <taxon>Pseudomonadota</taxon>
        <taxon>Betaproteobacteria</taxon>
        <taxon>Burkholderiales</taxon>
        <taxon>Oxalobacteraceae</taxon>
        <taxon>Herbaspirillum</taxon>
    </lineage>
</organism>
<protein>
    <submittedName>
        <fullName evidence="7">Diaminopimelate decarboxylase protein</fullName>
        <ecNumber evidence="7">4.1.1.20</ecNumber>
    </submittedName>
</protein>
<dbReference type="InterPro" id="IPR022657">
    <property type="entry name" value="De-COase2_CS"/>
</dbReference>
<dbReference type="PRINTS" id="PR01179">
    <property type="entry name" value="ODADCRBXLASE"/>
</dbReference>
<dbReference type="AlphaFoldDB" id="D8IYN9"/>
<dbReference type="Gene3D" id="3.20.20.10">
    <property type="entry name" value="Alanine racemase"/>
    <property type="match status" value="1"/>
</dbReference>
<dbReference type="InterPro" id="IPR000183">
    <property type="entry name" value="Orn/DAP/Arg_de-COase"/>
</dbReference>
<feature type="domain" description="Orn/DAP/Arg decarboxylase 2 C-terminal" evidence="5">
    <location>
        <begin position="43"/>
        <end position="396"/>
    </location>
</feature>
<dbReference type="HOGENOM" id="CLU_026444_0_3_4"/>
<dbReference type="EMBL" id="CP002039">
    <property type="protein sequence ID" value="ADJ64224.1"/>
    <property type="molecule type" value="Genomic_DNA"/>
</dbReference>
<dbReference type="PROSITE" id="PS00879">
    <property type="entry name" value="ODR_DC_2_2"/>
    <property type="match status" value="1"/>
</dbReference>
<dbReference type="InterPro" id="IPR017530">
    <property type="entry name" value="DCO2ase_PEP1"/>
</dbReference>
<sequence length="418" mass="44077">MHADPRQKPLHAEQTAFPIVDGMLHVGGMPLDRLALRVGATPFYVYDRALLRARVAHLRAHLPAELALHYSIKANPMPALVQAMAQLVDGFDVASGGELATALDTPMPVQHISFTGPGKSLAELRRALAAGVMLHVESEREAEAVAALAQELGVRPGVTLRINPPFELKSSGMRMGGGAKPFGVDAEAAPALLRWLAGQGVQVAGLQIFCGSQSLDAQAIMAAQSSSFELALQLAGEAGLSLRVLNIGGGFGIPYFPGERALEIAPIGAHLAQWLPRLRALHPQLRVVMEMGRYLVGEAGLYVSRVIDRKQSRGEVFLVVDGGLHHHLAASGNFGQVIRKNYPVTIVPQQPQRSGGGTTERVSVVGPLCTPLDVLAAQMLLPAAAVGDLVVVFQSGAYGLSASPTAFLGHPAPAEVLV</sequence>
<evidence type="ECO:0000256" key="4">
    <source>
        <dbReference type="RuleBase" id="RU003737"/>
    </source>
</evidence>
<dbReference type="STRING" id="757424.Hsero_2728"/>
<evidence type="ECO:0000256" key="1">
    <source>
        <dbReference type="ARBA" id="ARBA00001933"/>
    </source>
</evidence>
<gene>
    <name evidence="7" type="primary">lysA</name>
    <name evidence="7" type="ordered locus">Hsero_2728</name>
</gene>
<dbReference type="InterPro" id="IPR029066">
    <property type="entry name" value="PLP-binding_barrel"/>
</dbReference>
<dbReference type="Pfam" id="PF02784">
    <property type="entry name" value="Orn_Arg_deC_N"/>
    <property type="match status" value="1"/>
</dbReference>
<dbReference type="Pfam" id="PF00278">
    <property type="entry name" value="Orn_DAP_Arg_deC"/>
    <property type="match status" value="1"/>
</dbReference>
<evidence type="ECO:0000313" key="8">
    <source>
        <dbReference type="Proteomes" id="UP000000329"/>
    </source>
</evidence>
<dbReference type="InterPro" id="IPR009006">
    <property type="entry name" value="Ala_racemase/Decarboxylase_C"/>
</dbReference>
<proteinExistence type="inferred from homology"/>
<dbReference type="OrthoDB" id="9802147at2"/>
<evidence type="ECO:0000259" key="6">
    <source>
        <dbReference type="Pfam" id="PF02784"/>
    </source>
</evidence>
<dbReference type="eggNOG" id="COG1166">
    <property type="taxonomic scope" value="Bacteria"/>
</dbReference>
<feature type="active site" description="Proton donor" evidence="3">
    <location>
        <position position="369"/>
    </location>
</feature>
<dbReference type="Proteomes" id="UP000000329">
    <property type="component" value="Chromosome"/>
</dbReference>
<comment type="cofactor">
    <cofactor evidence="1 3">
        <name>pyridoxal 5'-phosphate</name>
        <dbReference type="ChEBI" id="CHEBI:597326"/>
    </cofactor>
</comment>
<accession>D8IYN9</accession>
<keyword evidence="8" id="KW-1185">Reference proteome</keyword>
<keyword evidence="2 3" id="KW-0663">Pyridoxal phosphate</keyword>
<feature type="modified residue" description="N6-(pyridoxal phosphate)lysine" evidence="3">
    <location>
        <position position="73"/>
    </location>
</feature>
<dbReference type="KEGG" id="hse:Hsero_2728"/>
<evidence type="ECO:0000259" key="5">
    <source>
        <dbReference type="Pfam" id="PF00278"/>
    </source>
</evidence>